<evidence type="ECO:0000256" key="1">
    <source>
        <dbReference type="SAM" id="MobiDB-lite"/>
    </source>
</evidence>
<dbReference type="Proteomes" id="UP001470230">
    <property type="component" value="Unassembled WGS sequence"/>
</dbReference>
<reference evidence="2 3" key="1">
    <citation type="submission" date="2024-04" db="EMBL/GenBank/DDBJ databases">
        <title>Tritrichomonas musculus Genome.</title>
        <authorList>
            <person name="Alves-Ferreira E."/>
            <person name="Grigg M."/>
            <person name="Lorenzi H."/>
            <person name="Galac M."/>
        </authorList>
    </citation>
    <scope>NUCLEOTIDE SEQUENCE [LARGE SCALE GENOMIC DNA]</scope>
    <source>
        <strain evidence="2 3">EAF2021</strain>
    </source>
</reference>
<organism evidence="2 3">
    <name type="scientific">Tritrichomonas musculus</name>
    <dbReference type="NCBI Taxonomy" id="1915356"/>
    <lineage>
        <taxon>Eukaryota</taxon>
        <taxon>Metamonada</taxon>
        <taxon>Parabasalia</taxon>
        <taxon>Tritrichomonadida</taxon>
        <taxon>Tritrichomonadidae</taxon>
        <taxon>Tritrichomonas</taxon>
    </lineage>
</organism>
<comment type="caution">
    <text evidence="2">The sequence shown here is derived from an EMBL/GenBank/DDBJ whole genome shotgun (WGS) entry which is preliminary data.</text>
</comment>
<dbReference type="InterPro" id="IPR016024">
    <property type="entry name" value="ARM-type_fold"/>
</dbReference>
<accession>A0ABR2JUJ6</accession>
<dbReference type="Gene3D" id="1.25.10.10">
    <property type="entry name" value="Leucine-rich Repeat Variant"/>
    <property type="match status" value="1"/>
</dbReference>
<gene>
    <name evidence="2" type="ORF">M9Y10_044766</name>
</gene>
<keyword evidence="3" id="KW-1185">Reference proteome</keyword>
<feature type="region of interest" description="Disordered" evidence="1">
    <location>
        <begin position="1158"/>
        <end position="1180"/>
    </location>
</feature>
<proteinExistence type="predicted"/>
<dbReference type="SUPFAM" id="SSF48371">
    <property type="entry name" value="ARM repeat"/>
    <property type="match status" value="1"/>
</dbReference>
<dbReference type="InterPro" id="IPR011989">
    <property type="entry name" value="ARM-like"/>
</dbReference>
<name>A0ABR2JUJ6_9EUKA</name>
<evidence type="ECO:0008006" key="4">
    <source>
        <dbReference type="Google" id="ProtNLM"/>
    </source>
</evidence>
<dbReference type="EMBL" id="JAPFFF010000009">
    <property type="protein sequence ID" value="KAK8882126.1"/>
    <property type="molecule type" value="Genomic_DNA"/>
</dbReference>
<evidence type="ECO:0000313" key="3">
    <source>
        <dbReference type="Proteomes" id="UP001470230"/>
    </source>
</evidence>
<protein>
    <recommendedName>
        <fullName evidence="4">Importin N-terminal domain-containing protein</fullName>
    </recommendedName>
</protein>
<evidence type="ECO:0000313" key="2">
    <source>
        <dbReference type="EMBL" id="KAK8882126.1"/>
    </source>
</evidence>
<sequence length="1180" mass="137344">MDADQYQSLLFDFMNGQGQQKEITDLLMKMCESNILEFLRLNLLVFSKFQDPSLCNITITLIYVQARKGTIFQSNEVATTFWTNFAQIIPDSFQSEILPDHSKYLISSIISYFATNFYQLCQDTQIQNFILTLFEQNPIFEPYIINSIEEIVISSHDFGGFSLEALIKIITMNPLRYEASIIPRIKLYFSVVMRIFKNEDNENTLGNMKTELENLFPQLFQATPPSQLEKMISTTSLFAETFAEFFEPQLPTFIPLICKFAEDSTCRFRNSAIFCLESFTKGSINMCSSLESYYIPVISSLIRIMAEINESAPLEEDPNDTASYIIANNAIRSFLIDCQNQSVYTYINNFFRKTVVDIAGSRNVESTFIYEAVPWPLMHAFIYALSYQNIKIIRHEDDKSAEYDNDADNDDEIECESGVKQVNKYVKNYIELTVSLLPFLTNPNSDPHLKKAVYDLISSYSKSYIYTFYKFTSEGDLVSILMHNILNESNISLQKSCATALKNYIGNGFGNLIDSHYNNVFVFISQNLPNFPLHLLTDLIQVLKYFVSIKVQESHPEVMNVYITTIIDLYVKVREKSATNNDFLDLQVELFISLVSIFENKAEHTMRIKLFYGFQGIPEKVVSMLNDCIVISDQNRCKDEVRLKKAIIKCIVLLNENSLPLIQQYNILNRSAEAASKDITIYKYFQFDMVEEDMSMLTKIESNDSASSTGTKFYVLSTEQEEVKLALKTLVSIVPILKPNFLIEMIENLVQICQKWITNVYRIEKLMNCAWLILVKMVWALLSHNQVQILISCFTDDFVNFFRPFESTKHSHKILSAMNNFISHELINPASIPMVFEKVSNLVDDLFNQISQCNNDFLNYKLMSKNVFDEELMPVRVSLLRDLLQDITSFFDFSLKKYSNETVAFFDQIYLQKLNAYLTKHESFEFALRVKTYYIIRVKDVQAAVQLITWFFNLFTKFLKQVSEQSIYLMAKIFRHVELPTEFVCILYQAFQEFLKKDELVEFPEYSDLAIGAFSVLIKYYEEQFRASPPVNVDSEDSDLVFENLYDNAIYTFIRAFPIWQETQLDNEAFDLVATLMEEQNRFIMDIYEFHRIWINIIFKIDDKQFMSNSVSLRFKNIIKSITHNPQYHAIFEALFSDFKDSQKQAWMRFSEEALPANVSSDDDNYDYENYSDTNNDEEN</sequence>